<feature type="compositionally biased region" description="Basic residues" evidence="2">
    <location>
        <begin position="217"/>
        <end position="231"/>
    </location>
</feature>
<keyword evidence="1 3" id="KW-0732">Signal</keyword>
<keyword evidence="6" id="KW-1185">Reference proteome</keyword>
<sequence>MVFKSTLLLSFALVQMALATTVTIVSPKAKDVWHAGQVVEFKWTGEATPAHKGNATQQKSASNKKNHKNDMLSIALATGPAQSLVIDRVIASNVNITKGSYKWKIPKNINTTKKYVIEIGPNASDIAFAGYVTILKAPHQTNSTSTSSKPTKTTVTVKPSHTVVTTSTPTNKHEPTSVCVAVPNKNGAGSTVKCHPQPQKSHSQKKKSSSTTAKTTEKKKHTSSTKSHHSTTRTPPAATPSV</sequence>
<evidence type="ECO:0000256" key="2">
    <source>
        <dbReference type="SAM" id="MobiDB-lite"/>
    </source>
</evidence>
<feature type="compositionally biased region" description="Low complexity" evidence="2">
    <location>
        <begin position="232"/>
        <end position="242"/>
    </location>
</feature>
<dbReference type="OrthoDB" id="2278575at2759"/>
<evidence type="ECO:0000313" key="6">
    <source>
        <dbReference type="Proteomes" id="UP000078561"/>
    </source>
</evidence>
<proteinExistence type="predicted"/>
<dbReference type="InterPro" id="IPR018466">
    <property type="entry name" value="Kre9/Knh1-like_N"/>
</dbReference>
<dbReference type="EMBL" id="LT554489">
    <property type="protein sequence ID" value="SAM06076.1"/>
    <property type="molecule type" value="Genomic_DNA"/>
</dbReference>
<evidence type="ECO:0000259" key="4">
    <source>
        <dbReference type="Pfam" id="PF10342"/>
    </source>
</evidence>
<name>A0A163K2E8_ABSGL</name>
<dbReference type="PANTHER" id="PTHR40633">
    <property type="entry name" value="MATRIX PROTEIN, PUTATIVE (AFU_ORTHOLOGUE AFUA_8G05410)-RELATED"/>
    <property type="match status" value="1"/>
</dbReference>
<dbReference type="AlphaFoldDB" id="A0A163K2E8"/>
<dbReference type="InterPro" id="IPR052982">
    <property type="entry name" value="SRP1/TIP1-like"/>
</dbReference>
<organism evidence="5">
    <name type="scientific">Absidia glauca</name>
    <name type="common">Pin mould</name>
    <dbReference type="NCBI Taxonomy" id="4829"/>
    <lineage>
        <taxon>Eukaryota</taxon>
        <taxon>Fungi</taxon>
        <taxon>Fungi incertae sedis</taxon>
        <taxon>Mucoromycota</taxon>
        <taxon>Mucoromycotina</taxon>
        <taxon>Mucoromycetes</taxon>
        <taxon>Mucorales</taxon>
        <taxon>Cunninghamellaceae</taxon>
        <taxon>Absidia</taxon>
    </lineage>
</organism>
<accession>A0A163K2E8</accession>
<gene>
    <name evidence="5" type="primary">ABSGL_11952.1 scaffold 12357</name>
</gene>
<protein>
    <recommendedName>
        <fullName evidence="4">Yeast cell wall synthesis Kre9/Knh1-like N-terminal domain-containing protein</fullName>
    </recommendedName>
</protein>
<feature type="compositionally biased region" description="Low complexity" evidence="2">
    <location>
        <begin position="141"/>
        <end position="170"/>
    </location>
</feature>
<feature type="region of interest" description="Disordered" evidence="2">
    <location>
        <begin position="139"/>
        <end position="242"/>
    </location>
</feature>
<dbReference type="Proteomes" id="UP000078561">
    <property type="component" value="Unassembled WGS sequence"/>
</dbReference>
<feature type="chain" id="PRO_5007843769" description="Yeast cell wall synthesis Kre9/Knh1-like N-terminal domain-containing protein" evidence="3">
    <location>
        <begin position="20"/>
        <end position="242"/>
    </location>
</feature>
<reference evidence="5" key="1">
    <citation type="submission" date="2016-04" db="EMBL/GenBank/DDBJ databases">
        <authorList>
            <person name="Evans L.H."/>
            <person name="Alamgir A."/>
            <person name="Owens N."/>
            <person name="Weber N.D."/>
            <person name="Virtaneva K."/>
            <person name="Barbian K."/>
            <person name="Babar A."/>
            <person name="Rosenke K."/>
        </authorList>
    </citation>
    <scope>NUCLEOTIDE SEQUENCE [LARGE SCALE GENOMIC DNA]</scope>
    <source>
        <strain evidence="5">CBS 101.48</strain>
    </source>
</reference>
<dbReference type="Pfam" id="PF10342">
    <property type="entry name" value="Kre9_KNH"/>
    <property type="match status" value="1"/>
</dbReference>
<dbReference type="OMA" id="NAVWEAG"/>
<feature type="signal peptide" evidence="3">
    <location>
        <begin position="1"/>
        <end position="19"/>
    </location>
</feature>
<feature type="domain" description="Yeast cell wall synthesis Kre9/Knh1-like N-terminal" evidence="4">
    <location>
        <begin position="26"/>
        <end position="123"/>
    </location>
</feature>
<evidence type="ECO:0000313" key="5">
    <source>
        <dbReference type="EMBL" id="SAM06076.1"/>
    </source>
</evidence>
<evidence type="ECO:0000256" key="3">
    <source>
        <dbReference type="SAM" id="SignalP"/>
    </source>
</evidence>
<dbReference type="PANTHER" id="PTHR40633:SF1">
    <property type="entry name" value="GPI ANCHORED SERINE-THREONINE RICH PROTEIN (AFU_ORTHOLOGUE AFUA_1G03630)"/>
    <property type="match status" value="1"/>
</dbReference>
<evidence type="ECO:0000256" key="1">
    <source>
        <dbReference type="ARBA" id="ARBA00022729"/>
    </source>
</evidence>
<dbReference type="InParanoid" id="A0A163K2E8"/>